<feature type="chain" id="PRO_5004735195" description="HECT-type E3 ubiquitin transferase" evidence="6">
    <location>
        <begin position="20"/>
        <end position="638"/>
    </location>
</feature>
<dbReference type="GO" id="GO:0016874">
    <property type="term" value="F:ligase activity"/>
    <property type="evidence" value="ECO:0007669"/>
    <property type="project" value="UniProtKB-KW"/>
</dbReference>
<keyword evidence="6" id="KW-0732">Signal</keyword>
<dbReference type="SUPFAM" id="SSF56204">
    <property type="entry name" value="Hect, E3 ligase catalytic domain"/>
    <property type="match status" value="1"/>
</dbReference>
<proteinExistence type="evidence at transcript level"/>
<dbReference type="GO" id="GO:0061630">
    <property type="term" value="F:ubiquitin protein ligase activity"/>
    <property type="evidence" value="ECO:0007669"/>
    <property type="project" value="UniProtKB-EC"/>
</dbReference>
<organism evidence="8">
    <name type="scientific">Ixodes ricinus</name>
    <name type="common">Common tick</name>
    <name type="synonym">Acarus ricinus</name>
    <dbReference type="NCBI Taxonomy" id="34613"/>
    <lineage>
        <taxon>Eukaryota</taxon>
        <taxon>Metazoa</taxon>
        <taxon>Ecdysozoa</taxon>
        <taxon>Arthropoda</taxon>
        <taxon>Chelicerata</taxon>
        <taxon>Arachnida</taxon>
        <taxon>Acari</taxon>
        <taxon>Parasitiformes</taxon>
        <taxon>Ixodida</taxon>
        <taxon>Ixodoidea</taxon>
        <taxon>Ixodidae</taxon>
        <taxon>Ixodinae</taxon>
        <taxon>Ixodes</taxon>
    </lineage>
</organism>
<keyword evidence="8" id="KW-0436">Ligase</keyword>
<feature type="active site" description="Glycyl thioester intermediate" evidence="5">
    <location>
        <position position="606"/>
    </location>
</feature>
<dbReference type="InterPro" id="IPR035983">
    <property type="entry name" value="Hect_E3_ubiquitin_ligase"/>
</dbReference>
<dbReference type="InterPro" id="IPR000569">
    <property type="entry name" value="HECT_dom"/>
</dbReference>
<comment type="catalytic activity">
    <reaction evidence="1">
        <text>S-ubiquitinyl-[E2 ubiquitin-conjugating enzyme]-L-cysteine + [acceptor protein]-L-lysine = [E2 ubiquitin-conjugating enzyme]-L-cysteine + N(6)-ubiquitinyl-[acceptor protein]-L-lysine.</text>
        <dbReference type="EC" id="2.3.2.26"/>
    </reaction>
</comment>
<dbReference type="AlphaFoldDB" id="V5H698"/>
<dbReference type="Gene3D" id="3.30.2410.10">
    <property type="entry name" value="Hect, E3 ligase catalytic domain"/>
    <property type="match status" value="1"/>
</dbReference>
<dbReference type="GO" id="GO:0009966">
    <property type="term" value="P:regulation of signal transduction"/>
    <property type="evidence" value="ECO:0007669"/>
    <property type="project" value="UniProtKB-ARBA"/>
</dbReference>
<accession>V5H698</accession>
<evidence type="ECO:0000256" key="5">
    <source>
        <dbReference type="PROSITE-ProRule" id="PRU00104"/>
    </source>
</evidence>
<dbReference type="GO" id="GO:0006511">
    <property type="term" value="P:ubiquitin-dependent protein catabolic process"/>
    <property type="evidence" value="ECO:0007669"/>
    <property type="project" value="TreeGrafter"/>
</dbReference>
<dbReference type="EC" id="2.3.2.26" evidence="2"/>
<dbReference type="FunFam" id="3.30.2160.10:FF:000002">
    <property type="entry name" value="Putative Ubiquitin-protein ligase E3C"/>
    <property type="match status" value="1"/>
</dbReference>
<dbReference type="InterPro" id="IPR044611">
    <property type="entry name" value="E3A/B/C-like"/>
</dbReference>
<feature type="domain" description="HECT" evidence="7">
    <location>
        <begin position="295"/>
        <end position="638"/>
    </location>
</feature>
<dbReference type="SMART" id="SM00119">
    <property type="entry name" value="HECTc"/>
    <property type="match status" value="1"/>
</dbReference>
<dbReference type="GO" id="GO:0000209">
    <property type="term" value="P:protein polyubiquitination"/>
    <property type="evidence" value="ECO:0007669"/>
    <property type="project" value="InterPro"/>
</dbReference>
<dbReference type="EMBL" id="GANP01011959">
    <property type="protein sequence ID" value="JAB72509.1"/>
    <property type="molecule type" value="mRNA"/>
</dbReference>
<evidence type="ECO:0000259" key="7">
    <source>
        <dbReference type="PROSITE" id="PS50237"/>
    </source>
</evidence>
<name>V5H698_IXORI</name>
<protein>
    <recommendedName>
        <fullName evidence="2">HECT-type E3 ubiquitin transferase</fullName>
        <ecNumber evidence="2">2.3.2.26</ecNumber>
    </recommendedName>
</protein>
<dbReference type="Pfam" id="PF00632">
    <property type="entry name" value="HECT"/>
    <property type="match status" value="1"/>
</dbReference>
<dbReference type="Gene3D" id="3.30.2160.10">
    <property type="entry name" value="Hect, E3 ligase catalytic domain"/>
    <property type="match status" value="1"/>
</dbReference>
<evidence type="ECO:0000256" key="2">
    <source>
        <dbReference type="ARBA" id="ARBA00012485"/>
    </source>
</evidence>
<evidence type="ECO:0000256" key="6">
    <source>
        <dbReference type="SAM" id="SignalP"/>
    </source>
</evidence>
<sequence>MQPLCQLGWALLLMRPMALHECRLLYTLAFMPSFLRRLWQALCDARAPSLFTPGGTPLLQLLSSGVCPPGDVASGFACQLSLFCSLLAHLLPTLHDTEFYESQTVGDPMPFSLDQLVEVSGQLRTLCLGLLELCFPETRTSFSERQSQLVSELWKPMFKAAVALVRQLYARDSRRSFCPEGHWVSPRANQICPERVPDWNLQVPRLASCGSVASRKQLEEEGPPLATSELRSVALLQEMPFVVPFPVRVRVLQSLIAQDKSENMRELSNFLLGPQIHLVVRRDYLYEDALEKLSGELNLKLKLRVQLVNAAGLEEAGVDGGGLMREFLGELMRTAFDPNRGLFRCTHDRRLYPNPAVSQLPDYGPLQAARQYTFVGRMLAKALYEGMLVELPLAHFFLAKLVSPGRGDLDLHHLASLEPLVYRNLLFLKGYPGDVAELGLDFTVLSSQLGHSTLEELKPGGASIPVTAANRIEYMHLMADHLLNAKLRQQCLAFRQGLEELLPPHWLRLFAPHELQVLISGAQSPVDLEDLRQHTHYEGGYTADHPVVRAFWKVLEGFDERQRRLLLKFVTSCSRPPLLGFKDLEPQFCIQSAGAEPGRLPTASTCMNLLKLPEIPDESMLRDKLLYAIESGAGFELS</sequence>
<dbReference type="FunFam" id="3.30.2410.10:FF:000011">
    <property type="entry name" value="Putative Ubiquitin-protein ligase E3C"/>
    <property type="match status" value="1"/>
</dbReference>
<dbReference type="PROSITE" id="PS50237">
    <property type="entry name" value="HECT"/>
    <property type="match status" value="1"/>
</dbReference>
<evidence type="ECO:0000256" key="3">
    <source>
        <dbReference type="ARBA" id="ARBA00022679"/>
    </source>
</evidence>
<dbReference type="PANTHER" id="PTHR45700">
    <property type="entry name" value="UBIQUITIN-PROTEIN LIGASE E3C"/>
    <property type="match status" value="1"/>
</dbReference>
<dbReference type="CDD" id="cd00078">
    <property type="entry name" value="HECTc"/>
    <property type="match status" value="1"/>
</dbReference>
<keyword evidence="4 5" id="KW-0833">Ubl conjugation pathway</keyword>
<evidence type="ECO:0000256" key="4">
    <source>
        <dbReference type="ARBA" id="ARBA00022786"/>
    </source>
</evidence>
<reference evidence="8" key="1">
    <citation type="journal article" date="2015" name="Sci. Rep.">
        <title>Tissue- and time-dependent transcription in Ixodes ricinus salivary glands and midguts when blood feeding on the vertebrate host.</title>
        <authorList>
            <person name="Kotsyfakis M."/>
            <person name="Schwarz A."/>
            <person name="Erhart J."/>
            <person name="Ribeiro J.M."/>
        </authorList>
    </citation>
    <scope>NUCLEOTIDE SEQUENCE</scope>
    <source>
        <tissue evidence="8">Salivary gland and midgut</tissue>
    </source>
</reference>
<evidence type="ECO:0000256" key="1">
    <source>
        <dbReference type="ARBA" id="ARBA00000885"/>
    </source>
</evidence>
<dbReference type="Gene3D" id="3.90.1750.10">
    <property type="entry name" value="Hect, E3 ligase catalytic domains"/>
    <property type="match status" value="1"/>
</dbReference>
<keyword evidence="3" id="KW-0808">Transferase</keyword>
<evidence type="ECO:0000313" key="8">
    <source>
        <dbReference type="EMBL" id="JAB72509.1"/>
    </source>
</evidence>
<dbReference type="PANTHER" id="PTHR45700:SF2">
    <property type="entry name" value="UBIQUITIN-PROTEIN LIGASE E3C"/>
    <property type="match status" value="1"/>
</dbReference>
<feature type="signal peptide" evidence="6">
    <location>
        <begin position="1"/>
        <end position="19"/>
    </location>
</feature>